<comment type="similarity">
    <text evidence="1 13 14">Belongs to the peptidase S24 family.</text>
</comment>
<keyword evidence="18" id="KW-1185">Reference proteome</keyword>
<feature type="domain" description="Peptidase S24/S26A/S26B/S26C" evidence="15">
    <location>
        <begin position="88"/>
        <end position="199"/>
    </location>
</feature>
<feature type="active site" description="For autocatalytic cleavage activity" evidence="13">
    <location>
        <position position="130"/>
    </location>
</feature>
<dbReference type="Pfam" id="PF01726">
    <property type="entry name" value="LexA_DNA_bind"/>
    <property type="match status" value="1"/>
</dbReference>
<feature type="DNA-binding region" description="H-T-H motif" evidence="13">
    <location>
        <begin position="31"/>
        <end position="51"/>
    </location>
</feature>
<dbReference type="STRING" id="690567.1235"/>
<gene>
    <name evidence="13" type="primary">lexA</name>
    <name evidence="17" type="ORF">1235</name>
</gene>
<keyword evidence="12 13" id="KW-0742">SOS response</keyword>
<keyword evidence="8 13" id="KW-0805">Transcription regulation</keyword>
<keyword evidence="3 13" id="KW-0678">Repressor</keyword>
<dbReference type="GO" id="GO:0045892">
    <property type="term" value="P:negative regulation of DNA-templated transcription"/>
    <property type="evidence" value="ECO:0007669"/>
    <property type="project" value="UniProtKB-UniRule"/>
</dbReference>
<keyword evidence="7 13" id="KW-0068">Autocatalytic cleavage</keyword>
<keyword evidence="5 13" id="KW-0227">DNA damage</keyword>
<evidence type="ECO:0000256" key="3">
    <source>
        <dbReference type="ARBA" id="ARBA00022491"/>
    </source>
</evidence>
<evidence type="ECO:0000313" key="17">
    <source>
        <dbReference type="EMBL" id="CFX44831.1"/>
    </source>
</evidence>
<dbReference type="InterPro" id="IPR006197">
    <property type="entry name" value="Peptidase_S24_LexA"/>
</dbReference>
<dbReference type="EC" id="3.4.21.88" evidence="13"/>
<dbReference type="GO" id="GO:0006260">
    <property type="term" value="P:DNA replication"/>
    <property type="evidence" value="ECO:0007669"/>
    <property type="project" value="UniProtKB-UniRule"/>
</dbReference>
<evidence type="ECO:0000256" key="9">
    <source>
        <dbReference type="ARBA" id="ARBA00023125"/>
    </source>
</evidence>
<dbReference type="InterPro" id="IPR036388">
    <property type="entry name" value="WH-like_DNA-bd_sf"/>
</dbReference>
<evidence type="ECO:0000256" key="1">
    <source>
        <dbReference type="ARBA" id="ARBA00007484"/>
    </source>
</evidence>
<dbReference type="AlphaFoldDB" id="A0A0E4GAD1"/>
<dbReference type="InterPro" id="IPR036390">
    <property type="entry name" value="WH_DNA-bd_sf"/>
</dbReference>
<name>A0A0E4GAD1_9FIRM</name>
<evidence type="ECO:0000256" key="7">
    <source>
        <dbReference type="ARBA" id="ARBA00022813"/>
    </source>
</evidence>
<organism evidence="17 18">
    <name type="scientific">Syntrophomonas zehnderi OL-4</name>
    <dbReference type="NCBI Taxonomy" id="690567"/>
    <lineage>
        <taxon>Bacteria</taxon>
        <taxon>Bacillati</taxon>
        <taxon>Bacillota</taxon>
        <taxon>Clostridia</taxon>
        <taxon>Eubacteriales</taxon>
        <taxon>Syntrophomonadaceae</taxon>
        <taxon>Syntrophomonas</taxon>
    </lineage>
</organism>
<dbReference type="GO" id="GO:0009432">
    <property type="term" value="P:SOS response"/>
    <property type="evidence" value="ECO:0007669"/>
    <property type="project" value="UniProtKB-UniRule"/>
</dbReference>
<dbReference type="FunFam" id="1.10.10.10:FF:000009">
    <property type="entry name" value="LexA repressor"/>
    <property type="match status" value="1"/>
</dbReference>
<evidence type="ECO:0000256" key="4">
    <source>
        <dbReference type="ARBA" id="ARBA00022705"/>
    </source>
</evidence>
<reference evidence="17 18" key="1">
    <citation type="submission" date="2015-03" db="EMBL/GenBank/DDBJ databases">
        <authorList>
            <person name="Murphy D."/>
        </authorList>
    </citation>
    <scope>NUCLEOTIDE SEQUENCE [LARGE SCALE GENOMIC DNA]</scope>
    <source>
        <strain evidence="17 18">OL-4</strain>
    </source>
</reference>
<sequence>MTRLDSLNERQRQILQFIQKKTKTQGYPPSVREIGAAVGLKSSSTVHMYLVQLEEKGYIKRDPSKPRAIIVVQDEPEETFENNVRHIPVLGKVAAGAPILAEENIDSYMAVPVDLLGNGNYYILRVKGDSMVDAGILDNDYVIVREQRDAANGEIVVALLEDEATVKRYYKMSDHYKLQPENSALQPIITRELTILGKVAGLLRRI</sequence>
<evidence type="ECO:0000256" key="12">
    <source>
        <dbReference type="ARBA" id="ARBA00023236"/>
    </source>
</evidence>
<evidence type="ECO:0000259" key="16">
    <source>
        <dbReference type="Pfam" id="PF01726"/>
    </source>
</evidence>
<dbReference type="EMBL" id="CGIH01000025">
    <property type="protein sequence ID" value="CFX44831.1"/>
    <property type="molecule type" value="Genomic_DNA"/>
</dbReference>
<keyword evidence="11 13" id="KW-0234">DNA repair</keyword>
<dbReference type="InterPro" id="IPR050077">
    <property type="entry name" value="LexA_repressor"/>
</dbReference>
<dbReference type="SUPFAM" id="SSF51306">
    <property type="entry name" value="LexA/Signal peptidase"/>
    <property type="match status" value="1"/>
</dbReference>
<dbReference type="SUPFAM" id="SSF46785">
    <property type="entry name" value="Winged helix' DNA-binding domain"/>
    <property type="match status" value="1"/>
</dbReference>
<protein>
    <recommendedName>
        <fullName evidence="13">LexA repressor</fullName>
        <ecNumber evidence="13">3.4.21.88</ecNumber>
    </recommendedName>
</protein>
<dbReference type="Pfam" id="PF00717">
    <property type="entry name" value="Peptidase_S24"/>
    <property type="match status" value="1"/>
</dbReference>
<dbReference type="PRINTS" id="PR00726">
    <property type="entry name" value="LEXASERPTASE"/>
</dbReference>
<dbReference type="PANTHER" id="PTHR33516:SF2">
    <property type="entry name" value="LEXA REPRESSOR-RELATED"/>
    <property type="match status" value="1"/>
</dbReference>
<dbReference type="GO" id="GO:0006508">
    <property type="term" value="P:proteolysis"/>
    <property type="evidence" value="ECO:0007669"/>
    <property type="project" value="InterPro"/>
</dbReference>
<dbReference type="InterPro" id="IPR006199">
    <property type="entry name" value="LexA_DNA-bd_dom"/>
</dbReference>
<dbReference type="InterPro" id="IPR015927">
    <property type="entry name" value="Peptidase_S24_S26A/B/C"/>
</dbReference>
<feature type="site" description="Cleavage; by autolysis" evidence="13">
    <location>
        <begin position="95"/>
        <end position="96"/>
    </location>
</feature>
<feature type="domain" description="LexA repressor DNA-binding" evidence="16">
    <location>
        <begin position="6"/>
        <end position="68"/>
    </location>
</feature>
<evidence type="ECO:0000256" key="11">
    <source>
        <dbReference type="ARBA" id="ARBA00023204"/>
    </source>
</evidence>
<dbReference type="InterPro" id="IPR006200">
    <property type="entry name" value="LexA"/>
</dbReference>
<dbReference type="Proteomes" id="UP000045545">
    <property type="component" value="Unassembled WGS sequence"/>
</dbReference>
<feature type="active site" description="For autocatalytic cleavage activity" evidence="13">
    <location>
        <position position="167"/>
    </location>
</feature>
<keyword evidence="4 13" id="KW-0235">DNA replication</keyword>
<evidence type="ECO:0000256" key="10">
    <source>
        <dbReference type="ARBA" id="ARBA00023163"/>
    </source>
</evidence>
<dbReference type="GO" id="GO:0004252">
    <property type="term" value="F:serine-type endopeptidase activity"/>
    <property type="evidence" value="ECO:0007669"/>
    <property type="project" value="UniProtKB-UniRule"/>
</dbReference>
<dbReference type="InterPro" id="IPR039418">
    <property type="entry name" value="LexA-like"/>
</dbReference>
<proteinExistence type="inferred from homology"/>
<dbReference type="NCBIfam" id="TIGR00498">
    <property type="entry name" value="lexA"/>
    <property type="match status" value="1"/>
</dbReference>
<dbReference type="GO" id="GO:0006281">
    <property type="term" value="P:DNA repair"/>
    <property type="evidence" value="ECO:0007669"/>
    <property type="project" value="UniProtKB-UniRule"/>
</dbReference>
<comment type="function">
    <text evidence="13">Represses a number of genes involved in the response to DNA damage (SOS response), including recA and lexA. In the presence of single-stranded DNA, RecA interacts with LexA causing an autocatalytic cleavage which disrupts the DNA-binding part of LexA, leading to derepression of the SOS regulon and eventually DNA repair.</text>
</comment>
<keyword evidence="9 13" id="KW-0238">DNA-binding</keyword>
<dbReference type="Gene3D" id="1.10.10.10">
    <property type="entry name" value="Winged helix-like DNA-binding domain superfamily/Winged helix DNA-binding domain"/>
    <property type="match status" value="1"/>
</dbReference>
<evidence type="ECO:0000256" key="13">
    <source>
        <dbReference type="HAMAP-Rule" id="MF_00015"/>
    </source>
</evidence>
<evidence type="ECO:0000256" key="14">
    <source>
        <dbReference type="RuleBase" id="RU003991"/>
    </source>
</evidence>
<dbReference type="CDD" id="cd06529">
    <property type="entry name" value="S24_LexA-like"/>
    <property type="match status" value="1"/>
</dbReference>
<accession>A0A0E4GAD1</accession>
<evidence type="ECO:0000256" key="5">
    <source>
        <dbReference type="ARBA" id="ARBA00022763"/>
    </source>
</evidence>
<dbReference type="InterPro" id="IPR036286">
    <property type="entry name" value="LexA/Signal_pep-like_sf"/>
</dbReference>
<evidence type="ECO:0000313" key="18">
    <source>
        <dbReference type="Proteomes" id="UP000045545"/>
    </source>
</evidence>
<evidence type="ECO:0000256" key="6">
    <source>
        <dbReference type="ARBA" id="ARBA00022801"/>
    </source>
</evidence>
<evidence type="ECO:0000256" key="8">
    <source>
        <dbReference type="ARBA" id="ARBA00023015"/>
    </source>
</evidence>
<dbReference type="PANTHER" id="PTHR33516">
    <property type="entry name" value="LEXA REPRESSOR"/>
    <property type="match status" value="1"/>
</dbReference>
<keyword evidence="6 13" id="KW-0378">Hydrolase</keyword>
<comment type="catalytic activity">
    <reaction evidence="13">
        <text>Hydrolysis of Ala-|-Gly bond in repressor LexA.</text>
        <dbReference type="EC" id="3.4.21.88"/>
    </reaction>
</comment>
<dbReference type="OrthoDB" id="9802364at2"/>
<comment type="subunit">
    <text evidence="2 13">Homodimer.</text>
</comment>
<evidence type="ECO:0000259" key="15">
    <source>
        <dbReference type="Pfam" id="PF00717"/>
    </source>
</evidence>
<dbReference type="Gene3D" id="2.10.109.10">
    <property type="entry name" value="Umud Fragment, subunit A"/>
    <property type="match status" value="1"/>
</dbReference>
<dbReference type="FunFam" id="2.10.109.10:FF:000001">
    <property type="entry name" value="LexA repressor"/>
    <property type="match status" value="1"/>
</dbReference>
<keyword evidence="10 13" id="KW-0804">Transcription</keyword>
<evidence type="ECO:0000256" key="2">
    <source>
        <dbReference type="ARBA" id="ARBA00011738"/>
    </source>
</evidence>
<dbReference type="RefSeq" id="WP_046496645.1">
    <property type="nucleotide sequence ID" value="NZ_CGIH01000025.1"/>
</dbReference>
<dbReference type="GO" id="GO:0003677">
    <property type="term" value="F:DNA binding"/>
    <property type="evidence" value="ECO:0007669"/>
    <property type="project" value="UniProtKB-UniRule"/>
</dbReference>
<dbReference type="HAMAP" id="MF_00015">
    <property type="entry name" value="LexA"/>
    <property type="match status" value="1"/>
</dbReference>